<feature type="domain" description="ARB-07466-like C-terminal" evidence="1">
    <location>
        <begin position="101"/>
        <end position="181"/>
    </location>
</feature>
<gene>
    <name evidence="2" type="ORF">FB558_6232</name>
</gene>
<sequence>MQFLAPTFAEVTTRHTLPPGGADPPSRYVPHDAVHAAAHYLCDNGARTGDLRAALFVYNRSTAYVDQVLAQADTYRAAATGARSGTWPAEQATLPDPTGTGGRLTPRMHTLYQALAATGATSGGATCWDAHLHNPTSDHPLGRACDIFFDADDPIDVSRGWQTANWLTTAQPAYGIDYLIW</sequence>
<name>A0A543D9K2_9PSEU</name>
<organism evidence="2 3">
    <name type="scientific">Pseudonocardia kunmingensis</name>
    <dbReference type="NCBI Taxonomy" id="630975"/>
    <lineage>
        <taxon>Bacteria</taxon>
        <taxon>Bacillati</taxon>
        <taxon>Actinomycetota</taxon>
        <taxon>Actinomycetes</taxon>
        <taxon>Pseudonocardiales</taxon>
        <taxon>Pseudonocardiaceae</taxon>
        <taxon>Pseudonocardia</taxon>
    </lineage>
</organism>
<evidence type="ECO:0000313" key="2">
    <source>
        <dbReference type="EMBL" id="TQM06002.1"/>
    </source>
</evidence>
<dbReference type="InterPro" id="IPR058593">
    <property type="entry name" value="ARB_07466-like_C"/>
</dbReference>
<proteinExistence type="predicted"/>
<accession>A0A543D9K2</accession>
<protein>
    <recommendedName>
        <fullName evidence="1">ARB-07466-like C-terminal domain-containing protein</fullName>
    </recommendedName>
</protein>
<dbReference type="InterPro" id="IPR023346">
    <property type="entry name" value="Lysozyme-like_dom_sf"/>
</dbReference>
<dbReference type="AlphaFoldDB" id="A0A543D9K2"/>
<dbReference type="Gene3D" id="1.10.530.10">
    <property type="match status" value="1"/>
</dbReference>
<comment type="caution">
    <text evidence="2">The sequence shown here is derived from an EMBL/GenBank/DDBJ whole genome shotgun (WGS) entry which is preliminary data.</text>
</comment>
<reference evidence="2 3" key="1">
    <citation type="submission" date="2019-06" db="EMBL/GenBank/DDBJ databases">
        <title>Sequencing the genomes of 1000 actinobacteria strains.</title>
        <authorList>
            <person name="Klenk H.-P."/>
        </authorList>
    </citation>
    <scope>NUCLEOTIDE SEQUENCE [LARGE SCALE GENOMIC DNA]</scope>
    <source>
        <strain evidence="2 3">DSM 45301</strain>
    </source>
</reference>
<dbReference type="Proteomes" id="UP000315677">
    <property type="component" value="Unassembled WGS sequence"/>
</dbReference>
<evidence type="ECO:0000313" key="3">
    <source>
        <dbReference type="Proteomes" id="UP000315677"/>
    </source>
</evidence>
<dbReference type="Pfam" id="PF26571">
    <property type="entry name" value="VldE"/>
    <property type="match status" value="1"/>
</dbReference>
<dbReference type="SUPFAM" id="SSF53955">
    <property type="entry name" value="Lysozyme-like"/>
    <property type="match status" value="1"/>
</dbReference>
<dbReference type="OrthoDB" id="5244330at2"/>
<keyword evidence="3" id="KW-1185">Reference proteome</keyword>
<dbReference type="EMBL" id="VFPA01000004">
    <property type="protein sequence ID" value="TQM06002.1"/>
    <property type="molecule type" value="Genomic_DNA"/>
</dbReference>
<evidence type="ECO:0000259" key="1">
    <source>
        <dbReference type="Pfam" id="PF26571"/>
    </source>
</evidence>